<dbReference type="Proteomes" id="UP000276133">
    <property type="component" value="Unassembled WGS sequence"/>
</dbReference>
<proteinExistence type="predicted"/>
<gene>
    <name evidence="1" type="ORF">BpHYR1_019474</name>
</gene>
<comment type="caution">
    <text evidence="1">The sequence shown here is derived from an EMBL/GenBank/DDBJ whole genome shotgun (WGS) entry which is preliminary data.</text>
</comment>
<organism evidence="1 2">
    <name type="scientific">Brachionus plicatilis</name>
    <name type="common">Marine rotifer</name>
    <name type="synonym">Brachionus muelleri</name>
    <dbReference type="NCBI Taxonomy" id="10195"/>
    <lineage>
        <taxon>Eukaryota</taxon>
        <taxon>Metazoa</taxon>
        <taxon>Spiralia</taxon>
        <taxon>Gnathifera</taxon>
        <taxon>Rotifera</taxon>
        <taxon>Eurotatoria</taxon>
        <taxon>Monogononta</taxon>
        <taxon>Pseudotrocha</taxon>
        <taxon>Ploima</taxon>
        <taxon>Brachionidae</taxon>
        <taxon>Brachionus</taxon>
    </lineage>
</organism>
<protein>
    <submittedName>
        <fullName evidence="1">Uncharacterized protein</fullName>
    </submittedName>
</protein>
<name>A0A3M7RC33_BRAPC</name>
<evidence type="ECO:0000313" key="2">
    <source>
        <dbReference type="Proteomes" id="UP000276133"/>
    </source>
</evidence>
<evidence type="ECO:0000313" key="1">
    <source>
        <dbReference type="EMBL" id="RNA21021.1"/>
    </source>
</evidence>
<reference evidence="1 2" key="1">
    <citation type="journal article" date="2018" name="Sci. Rep.">
        <title>Genomic signatures of local adaptation to the degree of environmental predictability in rotifers.</title>
        <authorList>
            <person name="Franch-Gras L."/>
            <person name="Hahn C."/>
            <person name="Garcia-Roger E.M."/>
            <person name="Carmona M.J."/>
            <person name="Serra M."/>
            <person name="Gomez A."/>
        </authorList>
    </citation>
    <scope>NUCLEOTIDE SEQUENCE [LARGE SCALE GENOMIC DNA]</scope>
    <source>
        <strain evidence="1">HYR1</strain>
    </source>
</reference>
<dbReference type="AlphaFoldDB" id="A0A3M7RC33"/>
<sequence length="102" mass="10865">MAGSLDLRSSVSLSVILSFSIRSILVLSLANSDKQPQATLWMPSQGMYSNWTSTGMHLSSLITIPLCGSRPSWCRAPTVPSIISSIGTSSIMALSIPCCWAC</sequence>
<accession>A0A3M7RC33</accession>
<dbReference type="EMBL" id="REGN01003747">
    <property type="protein sequence ID" value="RNA21021.1"/>
    <property type="molecule type" value="Genomic_DNA"/>
</dbReference>
<keyword evidence="2" id="KW-1185">Reference proteome</keyword>